<dbReference type="Proteomes" id="UP001329430">
    <property type="component" value="Chromosome 8"/>
</dbReference>
<proteinExistence type="predicted"/>
<comment type="caution">
    <text evidence="3">The sequence shown here is derived from an EMBL/GenBank/DDBJ whole genome shotgun (WGS) entry which is preliminary data.</text>
</comment>
<dbReference type="InterPro" id="IPR011333">
    <property type="entry name" value="SKP1/BTB/POZ_sf"/>
</dbReference>
<dbReference type="AlphaFoldDB" id="A0AAN7V791"/>
<evidence type="ECO:0000313" key="4">
    <source>
        <dbReference type="Proteomes" id="UP001329430"/>
    </source>
</evidence>
<feature type="region of interest" description="Disordered" evidence="1">
    <location>
        <begin position="445"/>
        <end position="474"/>
    </location>
</feature>
<dbReference type="PROSITE" id="PS50097">
    <property type="entry name" value="BTB"/>
    <property type="match status" value="1"/>
</dbReference>
<dbReference type="PANTHER" id="PTHR23312">
    <property type="entry name" value="ARMC5 ARMADILLO REPEAT-CONTAINING -RELATED"/>
    <property type="match status" value="1"/>
</dbReference>
<dbReference type="EMBL" id="JAVRBK010000008">
    <property type="protein sequence ID" value="KAK5640181.1"/>
    <property type="molecule type" value="Genomic_DNA"/>
</dbReference>
<sequence length="910" mass="103351">MDEFDKATDGLLVATDQRDVFKTLMTIRNHLEGPLPTVKDAIKKIQEKDCLKVLTSCLQQRRHHIINVSLSILGRCCMERNFVRISVNRYNLVFHLSSLLKRHDINSIRIRVFRVIGNMCQHWDRFANTIIEKEPNLHLVERIVNFLKASSSVNLKDDSESSEGSVAIMSAIRALRELANKETVGRLVELGVLNAVGVVLIHGTHEWLERKKHTDVLLATVKLIYIYSKYRVRKSITELQAAQGGDAMLCLGKMVELCPTLVSRIIMNLMYVIKSKSDLPMATISECLIKILENPSAFSDGYEDKHYRENLKCLCYFIQCLLINETGLVRTVIPALLSILDSFETMSDITLKNSTLIIASLSVYISSSNLLLFMLQNRITYIFMRKLDWALGPNAIYNGQHECHSKTSGNNVSKDSARKMLCGNVQPLIDLSFDRASSPYCESLLSSGSQSPWSSPNISEREATESDSDDYSPVCSDVECELQQTEDLYPTHSPHNDERDERSSLAGSTLADKSTALLKKEMVIKIVNLVQHFQILRPAPMELINPPDFLLKLLMLCIPVNKHFRAVDPISSVKIIARRPEYLISLMQSKFFLTVYKMTMHIHESCSTCDELYKIGRDILKAVTVTVEHRCGKGDIAHQLYRGTDSVKGGIVPVIPLIVNNTKVLNQLMQIGGGLEILLKLIQEDDDLQANRILSLSCLSKKLGIVYPKSSKDRQKIPIPLHVDFTDCTLNDNSSIVFFKLDDGSIVHADRELLCQKSVYFNQMLSGTFKEANEHEICLHNVSNYSLKLLFLLMRLDLDPKALYMFDVDLSVLLDAIILTDRYLLEDYCTHLTSSVQTFKFAPHFIPIIYNWSLESCTNILRIEAVTYSLVANIREDSRCDIFKHILDTKEVQIFINDISELLRRQFKLI</sequence>
<dbReference type="Gene3D" id="1.25.10.10">
    <property type="entry name" value="Leucine-rich Repeat Variant"/>
    <property type="match status" value="1"/>
</dbReference>
<dbReference type="Gene3D" id="3.30.710.10">
    <property type="entry name" value="Potassium Channel Kv1.1, Chain A"/>
    <property type="match status" value="1"/>
</dbReference>
<dbReference type="SUPFAM" id="SSF54695">
    <property type="entry name" value="POZ domain"/>
    <property type="match status" value="1"/>
</dbReference>
<dbReference type="InterPro" id="IPR000210">
    <property type="entry name" value="BTB/POZ_dom"/>
</dbReference>
<feature type="region of interest" description="Disordered" evidence="1">
    <location>
        <begin position="488"/>
        <end position="507"/>
    </location>
</feature>
<dbReference type="GO" id="GO:0005829">
    <property type="term" value="C:cytosol"/>
    <property type="evidence" value="ECO:0007669"/>
    <property type="project" value="TreeGrafter"/>
</dbReference>
<dbReference type="InterPro" id="IPR016024">
    <property type="entry name" value="ARM-type_fold"/>
</dbReference>
<dbReference type="GO" id="GO:0009653">
    <property type="term" value="P:anatomical structure morphogenesis"/>
    <property type="evidence" value="ECO:0007669"/>
    <property type="project" value="TreeGrafter"/>
</dbReference>
<protein>
    <recommendedName>
        <fullName evidence="2">BTB domain-containing protein</fullName>
    </recommendedName>
</protein>
<dbReference type="SUPFAM" id="SSF48371">
    <property type="entry name" value="ARM repeat"/>
    <property type="match status" value="1"/>
</dbReference>
<accession>A0AAN7V791</accession>
<dbReference type="InterPro" id="IPR011989">
    <property type="entry name" value="ARM-like"/>
</dbReference>
<feature type="compositionally biased region" description="Low complexity" evidence="1">
    <location>
        <begin position="445"/>
        <end position="458"/>
    </location>
</feature>
<evidence type="ECO:0000256" key="1">
    <source>
        <dbReference type="SAM" id="MobiDB-lite"/>
    </source>
</evidence>
<organism evidence="3 4">
    <name type="scientific">Pyrocoelia pectoralis</name>
    <dbReference type="NCBI Taxonomy" id="417401"/>
    <lineage>
        <taxon>Eukaryota</taxon>
        <taxon>Metazoa</taxon>
        <taxon>Ecdysozoa</taxon>
        <taxon>Arthropoda</taxon>
        <taxon>Hexapoda</taxon>
        <taxon>Insecta</taxon>
        <taxon>Pterygota</taxon>
        <taxon>Neoptera</taxon>
        <taxon>Endopterygota</taxon>
        <taxon>Coleoptera</taxon>
        <taxon>Polyphaga</taxon>
        <taxon>Elateriformia</taxon>
        <taxon>Elateroidea</taxon>
        <taxon>Lampyridae</taxon>
        <taxon>Lampyrinae</taxon>
        <taxon>Pyrocoelia</taxon>
    </lineage>
</organism>
<gene>
    <name evidence="3" type="ORF">RI129_010992</name>
</gene>
<evidence type="ECO:0000259" key="2">
    <source>
        <dbReference type="PROSITE" id="PS50097"/>
    </source>
</evidence>
<keyword evidence="4" id="KW-1185">Reference proteome</keyword>
<evidence type="ECO:0000313" key="3">
    <source>
        <dbReference type="EMBL" id="KAK5640181.1"/>
    </source>
</evidence>
<name>A0AAN7V791_9COLE</name>
<feature type="compositionally biased region" description="Basic and acidic residues" evidence="1">
    <location>
        <begin position="494"/>
        <end position="503"/>
    </location>
</feature>
<dbReference type="PANTHER" id="PTHR23312:SF8">
    <property type="entry name" value="ARMADILLO REPEAT-CONTAINING PROTEIN 5"/>
    <property type="match status" value="1"/>
</dbReference>
<feature type="domain" description="BTB" evidence="2">
    <location>
        <begin position="726"/>
        <end position="795"/>
    </location>
</feature>
<reference evidence="3 4" key="1">
    <citation type="journal article" date="2024" name="Insects">
        <title>An Improved Chromosome-Level Genome Assembly of the Firefly Pyrocoelia pectoralis.</title>
        <authorList>
            <person name="Fu X."/>
            <person name="Meyer-Rochow V.B."/>
            <person name="Ballantyne L."/>
            <person name="Zhu X."/>
        </authorList>
    </citation>
    <scope>NUCLEOTIDE SEQUENCE [LARGE SCALE GENOMIC DNA]</scope>
    <source>
        <strain evidence="3">XCY_ONT2</strain>
    </source>
</reference>